<reference evidence="1" key="1">
    <citation type="submission" date="2021-12" db="EMBL/GenBank/DDBJ databases">
        <authorList>
            <person name="Zaccaron A."/>
            <person name="Stergiopoulos I."/>
        </authorList>
    </citation>
    <scope>NUCLEOTIDE SEQUENCE</scope>
    <source>
        <strain evidence="1">Race5_Kim</strain>
    </source>
</reference>
<organism evidence="1 2">
    <name type="scientific">Passalora fulva</name>
    <name type="common">Tomato leaf mold</name>
    <name type="synonym">Cladosporium fulvum</name>
    <dbReference type="NCBI Taxonomy" id="5499"/>
    <lineage>
        <taxon>Eukaryota</taxon>
        <taxon>Fungi</taxon>
        <taxon>Dikarya</taxon>
        <taxon>Ascomycota</taxon>
        <taxon>Pezizomycotina</taxon>
        <taxon>Dothideomycetes</taxon>
        <taxon>Dothideomycetidae</taxon>
        <taxon>Mycosphaerellales</taxon>
        <taxon>Mycosphaerellaceae</taxon>
        <taxon>Fulvia</taxon>
    </lineage>
</organism>
<dbReference type="Proteomes" id="UP000756132">
    <property type="component" value="Chromosome 11"/>
</dbReference>
<evidence type="ECO:0000313" key="1">
    <source>
        <dbReference type="EMBL" id="UJO23930.1"/>
    </source>
</evidence>
<keyword evidence="2" id="KW-1185">Reference proteome</keyword>
<dbReference type="AlphaFoldDB" id="A0A9Q8PK70"/>
<name>A0A9Q8PK70_PASFU</name>
<gene>
    <name evidence="1" type="ORF">CLAFUR5_12548</name>
</gene>
<dbReference type="KEGG" id="ffu:CLAFUR5_12548"/>
<evidence type="ECO:0000313" key="2">
    <source>
        <dbReference type="Proteomes" id="UP000756132"/>
    </source>
</evidence>
<protein>
    <submittedName>
        <fullName evidence="1">Uncharacterized protein</fullName>
    </submittedName>
</protein>
<sequence length="476" mass="53042">MADNSQPRTTHSRAEKLTKLLHAYIVGLRAIQSVRDVQQFIQAICDQADHAACIEKLGCSASGLEALRKGLRFDTSIDFINGPLHNFLVYLAVPEVKRLCNGDFLKRVLEVIVSPPSLWTVMTLAQQNDELSAPAELSYAWLLLELVAIAANIVAEKTFTSSDDRALRAIGYRIEHILQTKKGGQSPSIAGPGGRHDNDFVDFRRIAIYPTEDELTSKDPPYYSAAHALTQLPTEERVAHHLDNQFRLLREDFLAELRDDLPNKARKGGPHRQSMRLSRLTFAGVHNGGERSRLPTSIAIAVRAGLERLTYAVDRKAFLKDNYNFIKHQSFGYFTDGGKLIAFGTIWRDQDLLCQDTPVVAIRTPGAGAFKRVLLQLATSDTLQFVLIDTAVLAYEPVLQCLQTKLELPLWEQILCPESPHSDVDRTHAERSLADIADQIERSSGSDLQLILSLPKPSRLDTSQMTSLLSALRQSL</sequence>
<dbReference type="RefSeq" id="XP_047768296.1">
    <property type="nucleotide sequence ID" value="XM_047911696.1"/>
</dbReference>
<reference evidence="1" key="2">
    <citation type="journal article" date="2022" name="Microb. Genom.">
        <title>A chromosome-scale genome assembly of the tomato pathogen Cladosporium fulvum reveals a compartmentalized genome architecture and the presence of a dispensable chromosome.</title>
        <authorList>
            <person name="Zaccaron A.Z."/>
            <person name="Chen L.H."/>
            <person name="Samaras A."/>
            <person name="Stergiopoulos I."/>
        </authorList>
    </citation>
    <scope>NUCLEOTIDE SEQUENCE</scope>
    <source>
        <strain evidence="1">Race5_Kim</strain>
    </source>
</reference>
<dbReference type="OrthoDB" id="2423195at2759"/>
<proteinExistence type="predicted"/>
<dbReference type="GeneID" id="71992426"/>
<accession>A0A9Q8PK70</accession>
<dbReference type="EMBL" id="CP090173">
    <property type="protein sequence ID" value="UJO23930.1"/>
    <property type="molecule type" value="Genomic_DNA"/>
</dbReference>